<accession>A0A834VY66</accession>
<sequence>MREPRYPLPRVIFISFRHGPGQEPSPVRRGHTRKFHFLGATSAGFLLGLPEAIVSTRAPSGDSGRRTPLVYHLGSVSTNSRVVPFVATTMILPQVHLRKPCYDFSFL</sequence>
<evidence type="ECO:0000313" key="1">
    <source>
        <dbReference type="EMBL" id="KAF7800675.1"/>
    </source>
</evidence>
<name>A0A834VY66_9FABA</name>
<dbReference type="EMBL" id="JAAIUW010000240">
    <property type="protein sequence ID" value="KAF7800675.1"/>
    <property type="molecule type" value="Genomic_DNA"/>
</dbReference>
<organism evidence="1 2">
    <name type="scientific">Senna tora</name>
    <dbReference type="NCBI Taxonomy" id="362788"/>
    <lineage>
        <taxon>Eukaryota</taxon>
        <taxon>Viridiplantae</taxon>
        <taxon>Streptophyta</taxon>
        <taxon>Embryophyta</taxon>
        <taxon>Tracheophyta</taxon>
        <taxon>Spermatophyta</taxon>
        <taxon>Magnoliopsida</taxon>
        <taxon>eudicotyledons</taxon>
        <taxon>Gunneridae</taxon>
        <taxon>Pentapetalae</taxon>
        <taxon>rosids</taxon>
        <taxon>fabids</taxon>
        <taxon>Fabales</taxon>
        <taxon>Fabaceae</taxon>
        <taxon>Caesalpinioideae</taxon>
        <taxon>Cassia clade</taxon>
        <taxon>Senna</taxon>
    </lineage>
</organism>
<dbReference type="OrthoDB" id="1748933at2759"/>
<comment type="caution">
    <text evidence="1">The sequence shown here is derived from an EMBL/GenBank/DDBJ whole genome shotgun (WGS) entry which is preliminary data.</text>
</comment>
<proteinExistence type="predicted"/>
<reference evidence="1" key="1">
    <citation type="submission" date="2020-09" db="EMBL/GenBank/DDBJ databases">
        <title>Genome-Enabled Discovery of Anthraquinone Biosynthesis in Senna tora.</title>
        <authorList>
            <person name="Kang S.-H."/>
            <person name="Pandey R.P."/>
            <person name="Lee C.-M."/>
            <person name="Sim J.-S."/>
            <person name="Jeong J.-T."/>
            <person name="Choi B.-S."/>
            <person name="Jung M."/>
            <person name="Ginzburg D."/>
            <person name="Zhao K."/>
            <person name="Won S.Y."/>
            <person name="Oh T.-J."/>
            <person name="Yu Y."/>
            <person name="Kim N.-H."/>
            <person name="Lee O.R."/>
            <person name="Lee T.-H."/>
            <person name="Bashyal P."/>
            <person name="Kim T.-S."/>
            <person name="Lee W.-H."/>
            <person name="Kawkins C."/>
            <person name="Kim C.-K."/>
            <person name="Kim J.S."/>
            <person name="Ahn B.O."/>
            <person name="Rhee S.Y."/>
            <person name="Sohng J.K."/>
        </authorList>
    </citation>
    <scope>NUCLEOTIDE SEQUENCE</scope>
    <source>
        <tissue evidence="1">Leaf</tissue>
    </source>
</reference>
<protein>
    <submittedName>
        <fullName evidence="1">Protein TAR1-like</fullName>
    </submittedName>
</protein>
<dbReference type="AlphaFoldDB" id="A0A834VY66"/>
<evidence type="ECO:0000313" key="2">
    <source>
        <dbReference type="Proteomes" id="UP000634136"/>
    </source>
</evidence>
<dbReference type="Proteomes" id="UP000634136">
    <property type="component" value="Unassembled WGS sequence"/>
</dbReference>
<keyword evidence="2" id="KW-1185">Reference proteome</keyword>
<gene>
    <name evidence="1" type="ORF">G2W53_044836</name>
</gene>